<name>B0DDV8_LACBS</name>
<evidence type="ECO:0000313" key="2">
    <source>
        <dbReference type="Proteomes" id="UP000001194"/>
    </source>
</evidence>
<accession>B0DDV8</accession>
<protein>
    <submittedName>
        <fullName evidence="1">Predicted protein</fullName>
    </submittedName>
</protein>
<dbReference type="AlphaFoldDB" id="B0DDV8"/>
<keyword evidence="2" id="KW-1185">Reference proteome</keyword>
<dbReference type="RefSeq" id="XP_001882085.1">
    <property type="nucleotide sequence ID" value="XM_001882050.1"/>
</dbReference>
<dbReference type="OrthoDB" id="2142724at2759"/>
<sequence length="195" mass="21920">MVQHTPDIYLNELQDFLERRRGVIASLSCIWTALKRSGYSMKKLIVRQLNIVKPSMLSSATIMVCSLQQSKLFLSMRALLIAEHPSVPEPGLCMVSVLVSTAFLFVVATLSINGMIHIKIVEGSFTASLFYEFIEGLLDKMQPFPLQNSVIVMDNACIHKDPHILDLIEECGMQYQGLCSLIRCASARRLDNGWR</sequence>
<dbReference type="Proteomes" id="UP000001194">
    <property type="component" value="Unassembled WGS sequence"/>
</dbReference>
<dbReference type="GeneID" id="6077680"/>
<evidence type="ECO:0000313" key="1">
    <source>
        <dbReference type="EMBL" id="EDR07154.1"/>
    </source>
</evidence>
<reference evidence="1 2" key="1">
    <citation type="journal article" date="2008" name="Nature">
        <title>The genome of Laccaria bicolor provides insights into mycorrhizal symbiosis.</title>
        <authorList>
            <person name="Martin F."/>
            <person name="Aerts A."/>
            <person name="Ahren D."/>
            <person name="Brun A."/>
            <person name="Danchin E.G.J."/>
            <person name="Duchaussoy F."/>
            <person name="Gibon J."/>
            <person name="Kohler A."/>
            <person name="Lindquist E."/>
            <person name="Pereda V."/>
            <person name="Salamov A."/>
            <person name="Shapiro H.J."/>
            <person name="Wuyts J."/>
            <person name="Blaudez D."/>
            <person name="Buee M."/>
            <person name="Brokstein P."/>
            <person name="Canbaeck B."/>
            <person name="Cohen D."/>
            <person name="Courty P.E."/>
            <person name="Coutinho P.M."/>
            <person name="Delaruelle C."/>
            <person name="Detter J.C."/>
            <person name="Deveau A."/>
            <person name="DiFazio S."/>
            <person name="Duplessis S."/>
            <person name="Fraissinet-Tachet L."/>
            <person name="Lucic E."/>
            <person name="Frey-Klett P."/>
            <person name="Fourrey C."/>
            <person name="Feussner I."/>
            <person name="Gay G."/>
            <person name="Grimwood J."/>
            <person name="Hoegger P.J."/>
            <person name="Jain P."/>
            <person name="Kilaru S."/>
            <person name="Labbe J."/>
            <person name="Lin Y.C."/>
            <person name="Legue V."/>
            <person name="Le Tacon F."/>
            <person name="Marmeisse R."/>
            <person name="Melayah D."/>
            <person name="Montanini B."/>
            <person name="Muratet M."/>
            <person name="Nehls U."/>
            <person name="Niculita-Hirzel H."/>
            <person name="Oudot-Le Secq M.P."/>
            <person name="Peter M."/>
            <person name="Quesneville H."/>
            <person name="Rajashekar B."/>
            <person name="Reich M."/>
            <person name="Rouhier N."/>
            <person name="Schmutz J."/>
            <person name="Yin T."/>
            <person name="Chalot M."/>
            <person name="Henrissat B."/>
            <person name="Kuees U."/>
            <person name="Lucas S."/>
            <person name="Van de Peer Y."/>
            <person name="Podila G.K."/>
            <person name="Polle A."/>
            <person name="Pukkila P.J."/>
            <person name="Richardson P.M."/>
            <person name="Rouze P."/>
            <person name="Sanders I.R."/>
            <person name="Stajich J.E."/>
            <person name="Tunlid A."/>
            <person name="Tuskan G."/>
            <person name="Grigoriev I.V."/>
        </authorList>
    </citation>
    <scope>NUCLEOTIDE SEQUENCE [LARGE SCALE GENOMIC DNA]</scope>
    <source>
        <strain evidence="2">S238N-H82 / ATCC MYA-4686</strain>
    </source>
</reference>
<dbReference type="KEGG" id="lbc:LACBIDRAFT_299030"/>
<dbReference type="InterPro" id="IPR036397">
    <property type="entry name" value="RNaseH_sf"/>
</dbReference>
<proteinExistence type="predicted"/>
<dbReference type="GO" id="GO:0003676">
    <property type="term" value="F:nucleic acid binding"/>
    <property type="evidence" value="ECO:0007669"/>
    <property type="project" value="InterPro"/>
</dbReference>
<dbReference type="Gene3D" id="3.30.420.10">
    <property type="entry name" value="Ribonuclease H-like superfamily/Ribonuclease H"/>
    <property type="match status" value="1"/>
</dbReference>
<organism evidence="2">
    <name type="scientific">Laccaria bicolor (strain S238N-H82 / ATCC MYA-4686)</name>
    <name type="common">Bicoloured deceiver</name>
    <name type="synonym">Laccaria laccata var. bicolor</name>
    <dbReference type="NCBI Taxonomy" id="486041"/>
    <lineage>
        <taxon>Eukaryota</taxon>
        <taxon>Fungi</taxon>
        <taxon>Dikarya</taxon>
        <taxon>Basidiomycota</taxon>
        <taxon>Agaricomycotina</taxon>
        <taxon>Agaricomycetes</taxon>
        <taxon>Agaricomycetidae</taxon>
        <taxon>Agaricales</taxon>
        <taxon>Agaricineae</taxon>
        <taxon>Hydnangiaceae</taxon>
        <taxon>Laccaria</taxon>
    </lineage>
</organism>
<dbReference type="HOGENOM" id="CLU_1590384_0_0_1"/>
<gene>
    <name evidence="1" type="ORF">LACBIDRAFT_299030</name>
</gene>
<dbReference type="EMBL" id="DS547105">
    <property type="protein sequence ID" value="EDR07154.1"/>
    <property type="molecule type" value="Genomic_DNA"/>
</dbReference>
<dbReference type="InParanoid" id="B0DDV8"/>